<protein>
    <submittedName>
        <fullName evidence="4">Uncharacterized protein</fullName>
    </submittedName>
</protein>
<evidence type="ECO:0000256" key="1">
    <source>
        <dbReference type="ARBA" id="ARBA00022737"/>
    </source>
</evidence>
<dbReference type="Proteomes" id="UP000663852">
    <property type="component" value="Unassembled WGS sequence"/>
</dbReference>
<dbReference type="SUPFAM" id="SSF48403">
    <property type="entry name" value="Ankyrin repeat"/>
    <property type="match status" value="1"/>
</dbReference>
<keyword evidence="2 3" id="KW-0040">ANK repeat</keyword>
<dbReference type="InterPro" id="IPR029048">
    <property type="entry name" value="HSP70_C_sf"/>
</dbReference>
<sequence length="298" mass="33859">MIDDFECDECKAKRVTEKKMETDATSNNNTNFTCHNQFQCTVDRSVLLEQINVPELTDTLFQSSCHGNLSTLTEILTAPTKNVENLRYEAVQYHHLLQVRNDQTRTCLDLAAMLGHSEVVKLLAEKSTAMTTDAINLTNGAGYSCLHLACAWNQLETVKSIIIAGGDINQQTTNGEKPIDVARRYHHDELVEYLEWIATRNQLTCIINDAKDFIGDPAKNLDKLKKDDKKKLEKYTKDTLKWSEENQTNPNARELFTNKIREAEEFFAPFYANVASFLAEMDMNSTRPSSRPPKSGRK</sequence>
<dbReference type="PROSITE" id="PS50297">
    <property type="entry name" value="ANK_REP_REGION"/>
    <property type="match status" value="1"/>
</dbReference>
<gene>
    <name evidence="4" type="ORF">EDS130_LOCUS21518</name>
</gene>
<feature type="repeat" description="ANK" evidence="3">
    <location>
        <begin position="141"/>
        <end position="173"/>
    </location>
</feature>
<dbReference type="PANTHER" id="PTHR24173:SF74">
    <property type="entry name" value="ANKYRIN REPEAT DOMAIN-CONTAINING PROTEIN 16"/>
    <property type="match status" value="1"/>
</dbReference>
<dbReference type="InterPro" id="IPR002110">
    <property type="entry name" value="Ankyrin_rpt"/>
</dbReference>
<dbReference type="OrthoDB" id="194358at2759"/>
<dbReference type="SMART" id="SM00248">
    <property type="entry name" value="ANK"/>
    <property type="match status" value="2"/>
</dbReference>
<evidence type="ECO:0000256" key="3">
    <source>
        <dbReference type="PROSITE-ProRule" id="PRU00023"/>
    </source>
</evidence>
<comment type="caution">
    <text evidence="4">The sequence shown here is derived from an EMBL/GenBank/DDBJ whole genome shotgun (WGS) entry which is preliminary data.</text>
</comment>
<keyword evidence="1" id="KW-0677">Repeat</keyword>
<dbReference type="PROSITE" id="PS50088">
    <property type="entry name" value="ANK_REPEAT"/>
    <property type="match status" value="1"/>
</dbReference>
<evidence type="ECO:0000313" key="5">
    <source>
        <dbReference type="Proteomes" id="UP000663852"/>
    </source>
</evidence>
<organism evidence="4 5">
    <name type="scientific">Adineta ricciae</name>
    <name type="common">Rotifer</name>
    <dbReference type="NCBI Taxonomy" id="249248"/>
    <lineage>
        <taxon>Eukaryota</taxon>
        <taxon>Metazoa</taxon>
        <taxon>Spiralia</taxon>
        <taxon>Gnathifera</taxon>
        <taxon>Rotifera</taxon>
        <taxon>Eurotatoria</taxon>
        <taxon>Bdelloidea</taxon>
        <taxon>Adinetida</taxon>
        <taxon>Adinetidae</taxon>
        <taxon>Adineta</taxon>
    </lineage>
</organism>
<reference evidence="4" key="1">
    <citation type="submission" date="2021-02" db="EMBL/GenBank/DDBJ databases">
        <authorList>
            <person name="Nowell W R."/>
        </authorList>
    </citation>
    <scope>NUCLEOTIDE SEQUENCE</scope>
</reference>
<evidence type="ECO:0000313" key="4">
    <source>
        <dbReference type="EMBL" id="CAF1129847.1"/>
    </source>
</evidence>
<dbReference type="Gene3D" id="1.20.1270.10">
    <property type="match status" value="1"/>
</dbReference>
<dbReference type="AlphaFoldDB" id="A0A814R6Z1"/>
<proteinExistence type="predicted"/>
<dbReference type="PANTHER" id="PTHR24173">
    <property type="entry name" value="ANKYRIN REPEAT CONTAINING"/>
    <property type="match status" value="1"/>
</dbReference>
<dbReference type="EMBL" id="CAJNOJ010000109">
    <property type="protein sequence ID" value="CAF1129847.1"/>
    <property type="molecule type" value="Genomic_DNA"/>
</dbReference>
<name>A0A814R6Z1_ADIRI</name>
<accession>A0A814R6Z1</accession>
<dbReference type="SUPFAM" id="SSF100934">
    <property type="entry name" value="Heat shock protein 70kD (HSP70), C-terminal subdomain"/>
    <property type="match status" value="1"/>
</dbReference>
<dbReference type="Pfam" id="PF12796">
    <property type="entry name" value="Ank_2"/>
    <property type="match status" value="1"/>
</dbReference>
<dbReference type="Gene3D" id="1.25.40.20">
    <property type="entry name" value="Ankyrin repeat-containing domain"/>
    <property type="match status" value="1"/>
</dbReference>
<dbReference type="InterPro" id="IPR036770">
    <property type="entry name" value="Ankyrin_rpt-contain_sf"/>
</dbReference>
<evidence type="ECO:0000256" key="2">
    <source>
        <dbReference type="ARBA" id="ARBA00023043"/>
    </source>
</evidence>